<dbReference type="RefSeq" id="WP_071545028.1">
    <property type="nucleotide sequence ID" value="NZ_LKAQ01000004.1"/>
</dbReference>
<dbReference type="OrthoDB" id="9785326at2"/>
<dbReference type="AlphaFoldDB" id="A0A1J5N1L4"/>
<comment type="similarity">
    <text evidence="1">Belongs to the MlaA family.</text>
</comment>
<dbReference type="GO" id="GO:0120010">
    <property type="term" value="P:intermembrane phospholipid transfer"/>
    <property type="evidence" value="ECO:0007669"/>
    <property type="project" value="TreeGrafter"/>
</dbReference>
<evidence type="ECO:0000313" key="5">
    <source>
        <dbReference type="Proteomes" id="UP000181901"/>
    </source>
</evidence>
<sequence>MKGEQEGLRLLAMVLAAALLLGAAGVCFAADAPAEPVIVAQFGGEPASVPATSPSAADDFDEFDAAYSDQPLVSDPLSGWNRAWFQINDVLYRGLFRPMAQGYAWAIPPRPRTWVSNFFTNLLFPVRFLNDLLTGKWDAAYMETSKFVANTSFGVLGLGDVTGGMPKNWEPERPTADGFDQTLGKAGFGPGIYLVWPFIGPSSIRGTVGWVADAYCDPVTYGRFTFLEFIAIRAYKNLNELSLQLEGNEYETLTDGAVDKYAAVRDAYIRYRAKKVAE</sequence>
<keyword evidence="4" id="KW-0449">Lipoprotein</keyword>
<keyword evidence="5" id="KW-1185">Reference proteome</keyword>
<comment type="caution">
    <text evidence="4">The sequence shown here is derived from an EMBL/GenBank/DDBJ whole genome shotgun (WGS) entry which is preliminary data.</text>
</comment>
<dbReference type="Pfam" id="PF04333">
    <property type="entry name" value="MlaA"/>
    <property type="match status" value="1"/>
</dbReference>
<organism evidence="4 5">
    <name type="scientific">Pseudodesulfovibrio hydrargyri</name>
    <dbReference type="NCBI Taxonomy" id="2125990"/>
    <lineage>
        <taxon>Bacteria</taxon>
        <taxon>Pseudomonadati</taxon>
        <taxon>Thermodesulfobacteriota</taxon>
        <taxon>Desulfovibrionia</taxon>
        <taxon>Desulfovibrionales</taxon>
        <taxon>Desulfovibrionaceae</taxon>
    </lineage>
</organism>
<dbReference type="GO" id="GO:0016020">
    <property type="term" value="C:membrane"/>
    <property type="evidence" value="ECO:0007669"/>
    <property type="project" value="InterPro"/>
</dbReference>
<dbReference type="EMBL" id="LKAQ01000004">
    <property type="protein sequence ID" value="OIQ49523.1"/>
    <property type="molecule type" value="Genomic_DNA"/>
</dbReference>
<gene>
    <name evidence="4" type="primary">mlaA_2</name>
    <name evidence="4" type="ORF">BerOc1_01448</name>
</gene>
<evidence type="ECO:0000256" key="2">
    <source>
        <dbReference type="ARBA" id="ARBA00022729"/>
    </source>
</evidence>
<accession>A0A1J5N1L4</accession>
<dbReference type="Proteomes" id="UP000181901">
    <property type="component" value="Unassembled WGS sequence"/>
</dbReference>
<evidence type="ECO:0000256" key="1">
    <source>
        <dbReference type="ARBA" id="ARBA00010634"/>
    </source>
</evidence>
<dbReference type="PRINTS" id="PR01805">
    <property type="entry name" value="VACJLIPOPROT"/>
</dbReference>
<dbReference type="InterPro" id="IPR007428">
    <property type="entry name" value="MlaA"/>
</dbReference>
<protein>
    <submittedName>
        <fullName evidence="4">Putative phospholipid-binding lipoprotein MlaA</fullName>
    </submittedName>
</protein>
<reference evidence="4 5" key="1">
    <citation type="submission" date="2015-09" db="EMBL/GenBank/DDBJ databases">
        <title>Genome of Desulfovibrio dechloracetivorans BerOc1, a mercury methylating strain isolated from highly hydrocarbons and metals contaminated coastal sediments.</title>
        <authorList>
            <person name="Goni Urriza M."/>
            <person name="Gassie C."/>
            <person name="Bouchez O."/>
            <person name="Klopp C."/>
            <person name="Ranchou-Peyruse A."/>
            <person name="Remy G."/>
        </authorList>
    </citation>
    <scope>NUCLEOTIDE SEQUENCE [LARGE SCALE GENOMIC DNA]</scope>
    <source>
        <strain evidence="4 5">BerOc1</strain>
    </source>
</reference>
<evidence type="ECO:0000256" key="3">
    <source>
        <dbReference type="SAM" id="SignalP"/>
    </source>
</evidence>
<feature type="chain" id="PRO_5009635489" evidence="3">
    <location>
        <begin position="30"/>
        <end position="278"/>
    </location>
</feature>
<dbReference type="PANTHER" id="PTHR30035:SF3">
    <property type="entry name" value="INTERMEMBRANE PHOSPHOLIPID TRANSPORT SYSTEM LIPOPROTEIN MLAA"/>
    <property type="match status" value="1"/>
</dbReference>
<proteinExistence type="inferred from homology"/>
<name>A0A1J5N1L4_9BACT</name>
<evidence type="ECO:0000313" key="4">
    <source>
        <dbReference type="EMBL" id="OIQ49523.1"/>
    </source>
</evidence>
<dbReference type="PANTHER" id="PTHR30035">
    <property type="entry name" value="LIPOPROTEIN VACJ-RELATED"/>
    <property type="match status" value="1"/>
</dbReference>
<feature type="signal peptide" evidence="3">
    <location>
        <begin position="1"/>
        <end position="29"/>
    </location>
</feature>
<keyword evidence="2 3" id="KW-0732">Signal</keyword>